<gene>
    <name evidence="1" type="ORF">A2628_04420</name>
</gene>
<evidence type="ECO:0000313" key="1">
    <source>
        <dbReference type="EMBL" id="OGM26773.1"/>
    </source>
</evidence>
<proteinExistence type="predicted"/>
<dbReference type="EMBL" id="MGGL01000009">
    <property type="protein sequence ID" value="OGM26773.1"/>
    <property type="molecule type" value="Genomic_DNA"/>
</dbReference>
<accession>A0A1F7YHJ6</accession>
<sequence>MKSEYDLYGARRKEDEEKWLKLVNYYLDSLESGRKIKLKDAAEASGYTPNSASNQLKKIRREINKNKLVLTRDGKFIEPSEKIT</sequence>
<reference evidence="1 2" key="1">
    <citation type="journal article" date="2016" name="Nat. Commun.">
        <title>Thousands of microbial genomes shed light on interconnected biogeochemical processes in an aquifer system.</title>
        <authorList>
            <person name="Anantharaman K."/>
            <person name="Brown C.T."/>
            <person name="Hug L.A."/>
            <person name="Sharon I."/>
            <person name="Castelle C.J."/>
            <person name="Probst A.J."/>
            <person name="Thomas B.C."/>
            <person name="Singh A."/>
            <person name="Wilkins M.J."/>
            <person name="Karaoz U."/>
            <person name="Brodie E.L."/>
            <person name="Williams K.H."/>
            <person name="Hubbard S.S."/>
            <person name="Banfield J.F."/>
        </authorList>
    </citation>
    <scope>NUCLEOTIDE SEQUENCE [LARGE SCALE GENOMIC DNA]</scope>
</reference>
<protein>
    <recommendedName>
        <fullName evidence="3">HTH dtxR-type domain-containing protein</fullName>
    </recommendedName>
</protein>
<organism evidence="1 2">
    <name type="scientific">Candidatus Woesebacteria bacterium RIFCSPHIGHO2_01_FULL_40_22</name>
    <dbReference type="NCBI Taxonomy" id="1802499"/>
    <lineage>
        <taxon>Bacteria</taxon>
        <taxon>Candidatus Woeseibacteriota</taxon>
    </lineage>
</organism>
<name>A0A1F7YHJ6_9BACT</name>
<evidence type="ECO:0000313" key="2">
    <source>
        <dbReference type="Proteomes" id="UP000179221"/>
    </source>
</evidence>
<evidence type="ECO:0008006" key="3">
    <source>
        <dbReference type="Google" id="ProtNLM"/>
    </source>
</evidence>
<comment type="caution">
    <text evidence="1">The sequence shown here is derived from an EMBL/GenBank/DDBJ whole genome shotgun (WGS) entry which is preliminary data.</text>
</comment>
<dbReference type="AlphaFoldDB" id="A0A1F7YHJ6"/>
<dbReference type="Proteomes" id="UP000179221">
    <property type="component" value="Unassembled WGS sequence"/>
</dbReference>